<name>A0A6P4BAM9_ARADU</name>
<dbReference type="GeneID" id="107464717"/>
<sequence length="272" mass="32130">MLVNQQLSVKGGPWKDICHLNIKEQRIKDKMLTGLAMEVGNGRSTLFWEDNWLQGGPLKVAFPRLFSISNKQGSIIGDCGFLDGLEWIWNFQWRRELFEWELELVHQLHERLRPVKLLDGKDDNMVWKFDSKGVFSTKVVVRVLQSETLSDEITSYSFTSSVWRGVKEIESVEHLFLLCELTWQVWCSWLRSFGEVWPIPGTIRELFERWTGRHKQKQDQKKWLPGFFAVIWNIWVERNARIFQNQETGVEFVIRKTMPSYNEWTESDPFGG</sequence>
<dbReference type="KEGG" id="adu:107464717"/>
<accession>A0A6P4BAM9</accession>
<dbReference type="AlphaFoldDB" id="A0A6P4BAM9"/>
<evidence type="ECO:0000313" key="1">
    <source>
        <dbReference type="Proteomes" id="UP000515211"/>
    </source>
</evidence>
<reference evidence="2" key="2">
    <citation type="submission" date="2025-08" db="UniProtKB">
        <authorList>
            <consortium name="RefSeq"/>
        </authorList>
    </citation>
    <scope>IDENTIFICATION</scope>
    <source>
        <tissue evidence="2">Whole plant</tissue>
    </source>
</reference>
<dbReference type="PANTHER" id="PTHR36617:SF16">
    <property type="entry name" value="OS04G0516500 PROTEIN"/>
    <property type="match status" value="1"/>
</dbReference>
<keyword evidence="1" id="KW-1185">Reference proteome</keyword>
<reference evidence="1" key="1">
    <citation type="journal article" date="2016" name="Nat. Genet.">
        <title>The genome sequences of Arachis duranensis and Arachis ipaensis, the diploid ancestors of cultivated peanut.</title>
        <authorList>
            <person name="Bertioli D.J."/>
            <person name="Cannon S.B."/>
            <person name="Froenicke L."/>
            <person name="Huang G."/>
            <person name="Farmer A.D."/>
            <person name="Cannon E.K."/>
            <person name="Liu X."/>
            <person name="Gao D."/>
            <person name="Clevenger J."/>
            <person name="Dash S."/>
            <person name="Ren L."/>
            <person name="Moretzsohn M.C."/>
            <person name="Shirasawa K."/>
            <person name="Huang W."/>
            <person name="Vidigal B."/>
            <person name="Abernathy B."/>
            <person name="Chu Y."/>
            <person name="Niederhuth C.E."/>
            <person name="Umale P."/>
            <person name="Araujo A.C."/>
            <person name="Kozik A."/>
            <person name="Kim K.D."/>
            <person name="Burow M.D."/>
            <person name="Varshney R.K."/>
            <person name="Wang X."/>
            <person name="Zhang X."/>
            <person name="Barkley N."/>
            <person name="Guimaraes P.M."/>
            <person name="Isobe S."/>
            <person name="Guo B."/>
            <person name="Liao B."/>
            <person name="Stalker H.T."/>
            <person name="Schmitz R.J."/>
            <person name="Scheffler B.E."/>
            <person name="Leal-Bertioli S.C."/>
            <person name="Xun X."/>
            <person name="Jackson S.A."/>
            <person name="Michelmore R."/>
            <person name="Ozias-Akins P."/>
        </authorList>
    </citation>
    <scope>NUCLEOTIDE SEQUENCE [LARGE SCALE GENOMIC DNA]</scope>
    <source>
        <strain evidence="1">cv. V14167</strain>
    </source>
</reference>
<evidence type="ECO:0000313" key="2">
    <source>
        <dbReference type="RefSeq" id="XP_015939160.1"/>
    </source>
</evidence>
<proteinExistence type="predicted"/>
<gene>
    <name evidence="2" type="primary">LOC107464717</name>
</gene>
<organism evidence="1 2">
    <name type="scientific">Arachis duranensis</name>
    <name type="common">Wild peanut</name>
    <dbReference type="NCBI Taxonomy" id="130453"/>
    <lineage>
        <taxon>Eukaryota</taxon>
        <taxon>Viridiplantae</taxon>
        <taxon>Streptophyta</taxon>
        <taxon>Embryophyta</taxon>
        <taxon>Tracheophyta</taxon>
        <taxon>Spermatophyta</taxon>
        <taxon>Magnoliopsida</taxon>
        <taxon>eudicotyledons</taxon>
        <taxon>Gunneridae</taxon>
        <taxon>Pentapetalae</taxon>
        <taxon>rosids</taxon>
        <taxon>fabids</taxon>
        <taxon>Fabales</taxon>
        <taxon>Fabaceae</taxon>
        <taxon>Papilionoideae</taxon>
        <taxon>50 kb inversion clade</taxon>
        <taxon>dalbergioids sensu lato</taxon>
        <taxon>Dalbergieae</taxon>
        <taxon>Pterocarpus clade</taxon>
        <taxon>Arachis</taxon>
    </lineage>
</organism>
<protein>
    <submittedName>
        <fullName evidence="2">Uncharacterized protein LOC107464717</fullName>
    </submittedName>
</protein>
<dbReference type="Proteomes" id="UP000515211">
    <property type="component" value="Chromosome 9"/>
</dbReference>
<dbReference type="PANTHER" id="PTHR36617">
    <property type="entry name" value="PROTEIN, PUTATIVE-RELATED"/>
    <property type="match status" value="1"/>
</dbReference>
<dbReference type="RefSeq" id="XP_015939160.1">
    <property type="nucleotide sequence ID" value="XM_016083674.1"/>
</dbReference>